<protein>
    <recommendedName>
        <fullName evidence="7">SCP domain-containing protein</fullName>
    </recommendedName>
</protein>
<feature type="region of interest" description="Disordered" evidence="1">
    <location>
        <begin position="71"/>
        <end position="101"/>
    </location>
</feature>
<evidence type="ECO:0000313" key="4">
    <source>
        <dbReference type="EMBL" id="RLN72113.1"/>
    </source>
</evidence>
<evidence type="ECO:0000313" key="5">
    <source>
        <dbReference type="Proteomes" id="UP000285624"/>
    </source>
</evidence>
<feature type="compositionally biased region" description="Polar residues" evidence="1">
    <location>
        <begin position="89"/>
        <end position="101"/>
    </location>
</feature>
<organism evidence="3 6">
    <name type="scientific">Phytophthora kernoviae</name>
    <dbReference type="NCBI Taxonomy" id="325452"/>
    <lineage>
        <taxon>Eukaryota</taxon>
        <taxon>Sar</taxon>
        <taxon>Stramenopiles</taxon>
        <taxon>Oomycota</taxon>
        <taxon>Peronosporomycetes</taxon>
        <taxon>Peronosporales</taxon>
        <taxon>Peronosporaceae</taxon>
        <taxon>Phytophthora</taxon>
    </lineage>
</organism>
<name>A0A3R7JFH2_9STRA</name>
<feature type="signal peptide" evidence="2">
    <location>
        <begin position="1"/>
        <end position="17"/>
    </location>
</feature>
<dbReference type="EMBL" id="MBDN02001352">
    <property type="protein sequence ID" value="RLN72113.1"/>
    <property type="molecule type" value="Genomic_DNA"/>
</dbReference>
<evidence type="ECO:0000256" key="1">
    <source>
        <dbReference type="SAM" id="MobiDB-lite"/>
    </source>
</evidence>
<comment type="caution">
    <text evidence="3">The sequence shown here is derived from an EMBL/GenBank/DDBJ whole genome shotgun (WGS) entry which is preliminary data.</text>
</comment>
<evidence type="ECO:0000313" key="3">
    <source>
        <dbReference type="EMBL" id="RLN44933.1"/>
    </source>
</evidence>
<feature type="chain" id="PRO_5036092416" description="SCP domain-containing protein" evidence="2">
    <location>
        <begin position="18"/>
        <end position="101"/>
    </location>
</feature>
<accession>A0A3R7JFH2</accession>
<dbReference type="InterPro" id="IPR035940">
    <property type="entry name" value="CAP_sf"/>
</dbReference>
<dbReference type="EMBL" id="MAYM02000242">
    <property type="protein sequence ID" value="RLN44933.1"/>
    <property type="molecule type" value="Genomic_DNA"/>
</dbReference>
<evidence type="ECO:0008006" key="7">
    <source>
        <dbReference type="Google" id="ProtNLM"/>
    </source>
</evidence>
<reference evidence="5 6" key="1">
    <citation type="submission" date="2018-07" db="EMBL/GenBank/DDBJ databases">
        <title>Genome sequencing of oomycete isolates from Chile give support for New Zealand origin for Phytophthora kernoviae and make available the first Nothophytophthora sp. genome.</title>
        <authorList>
            <person name="Studholme D.J."/>
            <person name="Sanfuentes E."/>
            <person name="Panda P."/>
            <person name="Hill R."/>
            <person name="Sambles C."/>
            <person name="Grant M."/>
            <person name="Williams N.M."/>
            <person name="Mcdougal R.L."/>
        </authorList>
    </citation>
    <scope>NUCLEOTIDE SEQUENCE [LARGE SCALE GENOMIC DNA]</scope>
    <source>
        <strain evidence="3">Chile2</strain>
        <strain evidence="4">Chile4</strain>
    </source>
</reference>
<proteinExistence type="predicted"/>
<dbReference type="Proteomes" id="UP000285624">
    <property type="component" value="Unassembled WGS sequence"/>
</dbReference>
<dbReference type="PANTHER" id="PTHR31157:SF1">
    <property type="entry name" value="SCP DOMAIN-CONTAINING PROTEIN"/>
    <property type="match status" value="1"/>
</dbReference>
<dbReference type="Proteomes" id="UP000285883">
    <property type="component" value="Unassembled WGS sequence"/>
</dbReference>
<gene>
    <name evidence="3" type="ORF">BBI17_009950</name>
    <name evidence="4" type="ORF">BBO99_00009905</name>
</gene>
<keyword evidence="5" id="KW-1185">Reference proteome</keyword>
<keyword evidence="2" id="KW-0732">Signal</keyword>
<evidence type="ECO:0000256" key="2">
    <source>
        <dbReference type="SAM" id="SignalP"/>
    </source>
</evidence>
<dbReference type="PANTHER" id="PTHR31157">
    <property type="entry name" value="SCP DOMAIN-CONTAINING PROTEIN"/>
    <property type="match status" value="1"/>
</dbReference>
<dbReference type="AlphaFoldDB" id="A0A3R7JFH2"/>
<dbReference type="Gene3D" id="3.40.33.10">
    <property type="entry name" value="CAP"/>
    <property type="match status" value="1"/>
</dbReference>
<evidence type="ECO:0000313" key="6">
    <source>
        <dbReference type="Proteomes" id="UP000285883"/>
    </source>
</evidence>
<sequence>MQTSIALLFAFTAVSNGMPETVSLRQEHNLQTYTQSDQDVTAMLAAINKECAAQGLKALCMNKKFHAAAQHHSDDQTKSTFMAHGGSDGSTLKTSQLVKLT</sequence>